<accession>A0A7R9GUN3</accession>
<comment type="subcellular location">
    <subcellularLocation>
        <location evidence="1">Nucleus</location>
    </subcellularLocation>
</comment>
<dbReference type="EMBL" id="OC317514">
    <property type="protein sequence ID" value="CAD7397394.1"/>
    <property type="molecule type" value="Genomic_DNA"/>
</dbReference>
<feature type="compositionally biased region" description="Basic and acidic residues" evidence="4">
    <location>
        <begin position="1434"/>
        <end position="1472"/>
    </location>
</feature>
<reference evidence="5" key="1">
    <citation type="submission" date="2020-11" db="EMBL/GenBank/DDBJ databases">
        <authorList>
            <person name="Tran Van P."/>
        </authorList>
    </citation>
    <scope>NUCLEOTIDE SEQUENCE</scope>
</reference>
<feature type="compositionally biased region" description="Low complexity" evidence="4">
    <location>
        <begin position="1484"/>
        <end position="1515"/>
    </location>
</feature>
<dbReference type="InterPro" id="IPR011990">
    <property type="entry name" value="TPR-like_helical_dom_sf"/>
</dbReference>
<feature type="compositionally biased region" description="Polar residues" evidence="4">
    <location>
        <begin position="1474"/>
        <end position="1483"/>
    </location>
</feature>
<dbReference type="GO" id="GO:0005634">
    <property type="term" value="C:nucleus"/>
    <property type="evidence" value="ECO:0007669"/>
    <property type="project" value="UniProtKB-SubCell"/>
</dbReference>
<name>A0A7R9GUN3_TIMCR</name>
<proteinExistence type="predicted"/>
<evidence type="ECO:0008006" key="6">
    <source>
        <dbReference type="Google" id="ProtNLM"/>
    </source>
</evidence>
<feature type="compositionally biased region" description="Basic and acidic residues" evidence="4">
    <location>
        <begin position="1405"/>
        <end position="1419"/>
    </location>
</feature>
<evidence type="ECO:0000313" key="5">
    <source>
        <dbReference type="EMBL" id="CAD7397394.1"/>
    </source>
</evidence>
<dbReference type="InterPro" id="IPR019734">
    <property type="entry name" value="TPR_rpt"/>
</dbReference>
<feature type="region of interest" description="Disordered" evidence="4">
    <location>
        <begin position="1"/>
        <end position="28"/>
    </location>
</feature>
<gene>
    <name evidence="5" type="ORF">TCEB3V08_LOCUS4073</name>
</gene>
<feature type="compositionally biased region" description="Polar residues" evidence="4">
    <location>
        <begin position="1737"/>
        <end position="1752"/>
    </location>
</feature>
<feature type="region of interest" description="Disordered" evidence="4">
    <location>
        <begin position="1392"/>
        <end position="1564"/>
    </location>
</feature>
<protein>
    <recommendedName>
        <fullName evidence="6">Calcineurin-binding protein cabin-1</fullName>
    </recommendedName>
</protein>
<feature type="compositionally biased region" description="Acidic residues" evidence="4">
    <location>
        <begin position="10"/>
        <end position="21"/>
    </location>
</feature>
<feature type="compositionally biased region" description="Acidic residues" evidence="4">
    <location>
        <begin position="1516"/>
        <end position="1527"/>
    </location>
</feature>
<dbReference type="PROSITE" id="PS50005">
    <property type="entry name" value="TPR"/>
    <property type="match status" value="1"/>
</dbReference>
<keyword evidence="3" id="KW-0802">TPR repeat</keyword>
<feature type="repeat" description="TPR" evidence="3">
    <location>
        <begin position="119"/>
        <end position="152"/>
    </location>
</feature>
<dbReference type="InterPro" id="IPR033053">
    <property type="entry name" value="Hir3/CABIN1"/>
</dbReference>
<dbReference type="Gene3D" id="1.25.40.10">
    <property type="entry name" value="Tetratricopeptide repeat domain"/>
    <property type="match status" value="1"/>
</dbReference>
<dbReference type="GO" id="GO:0031491">
    <property type="term" value="F:nucleosome binding"/>
    <property type="evidence" value="ECO:0007669"/>
    <property type="project" value="TreeGrafter"/>
</dbReference>
<feature type="compositionally biased region" description="Basic and acidic residues" evidence="4">
    <location>
        <begin position="1529"/>
        <end position="1549"/>
    </location>
</feature>
<dbReference type="GO" id="GO:0006325">
    <property type="term" value="P:chromatin organization"/>
    <property type="evidence" value="ECO:0007669"/>
    <property type="project" value="InterPro"/>
</dbReference>
<dbReference type="SUPFAM" id="SSF48452">
    <property type="entry name" value="TPR-like"/>
    <property type="match status" value="1"/>
</dbReference>
<dbReference type="PANTHER" id="PTHR15502:SF7">
    <property type="entry name" value="CALCINEURIN-BINDING PROTEIN CABIN-1"/>
    <property type="match status" value="1"/>
</dbReference>
<evidence type="ECO:0000256" key="3">
    <source>
        <dbReference type="PROSITE-ProRule" id="PRU00339"/>
    </source>
</evidence>
<sequence>MFRIKALNEDSTDESGEDEEPTLTREAQEQAVHSEYNKALHHMNKKEYEDAKAIFQQLLSEPFLLDVTQQEGVDIYSQPTVLLKYSCMKNMGTTMDKLDDVEGSLTYYIKASEIDNSDVSLWYYMGRVAMKGVYYELAAHAFSQGLERNPRHWPCLDNIIPVLYALDMFVPCLLHIFKGLEMDPHYTKALALRDHILKTEAYILPHYETFCKGCDLKVGEVTYDLDMGRAMVEEAQAMRQARSETIKKQDVPVVRPIISLLQPLEVKSWLKLGESLIKLHRNIERREAGSYYCCPVDLRTVREDFIKASPLEEEVTVCETTETVAQAAEPAIVVTAKESGEVDEGKGKKRRMSLEQWAWGQRRSARVRSTVRREDCNLEEVLRGLVPQTLLSNEWKTEKLAQRSLEGDLDMAELCELLQRQESLEEKKREETPLSSEELYKILTEEGYFCTVAQKVTPADDTSGHLCEEEHEVEVFLEQNNLHDIIHQLFMYVNTLSGKWRLRWPPDLVRVFMEVYERMRRHVGHPSPWELGPTEEEVDPAWHVWDAWATLLHSELFLDRWLEDADENDAARYIPDIAMTESLEQLMLMAPRDTLFGEDFDHFFVRYRWLRFWLYLMGGNVLDAMDLLEDISFQMLSKKQDLRLPNCKHYNVISPVTADKLRSTLDWTLKLCQLEGLYKSERYEEVTNILEQSFRSSEPHRVPSGLPAECTPTVDRLSQLTMFLEALGHLGRHTDLVFWGAECLYEALNKYLNCEEEEQSRWSACLTKLLTSLQDCISEQGLKSLDRLHSEGLLGRLVQSLAQIVCLQMDAPDTVVELPLETISPWILIHKNLYLLSCSHDTPQVLQREYEGRDVKDVPEGLEAEEVPVHLEVLFTAHEFLARRSWCCTNNGELLLYTMGVVLPVLADHGMRPHWYRLRQEVEQVVFCLYAHPNKKTKTDLYLGSKQSTNLVSLLIETITSPHLSPRLQARYLQDHGVPPIPLLWEQAMQLFQFYHPEVLPEFDSNQIPSISSDVEVLFRRIIALVPEQCSPVPLVSQVNKYIEGSSVHVPLLEPTLEPFPVRVSNIYYLLGDHYFKNNDWTIKLQAGKAIRHYLLDVCVNPVRLDSWAGMALARGSQLENRLNSVSHSRTAPNQCEPVRDEADFLRQALAARQCFQRALDIDSSNSLLWVEYGSFVYMVHSFCSTVLKQVLDNTFCSKQAVNLSMEMFSRLESEKEEMLKLAVQCFTWANKVWWAHGVEQDERWLHHYMLGKVEEKQQDTPLQSLQQYSKALENLVANQAIFTRSVNYDNPDHLSMEAVEVVYRIHACVLKYLEQHEGRALPKQTCAAILEHLDAVRGGPFMDPLPTLPEVTRKRTAADMSDGPTGDPLVDEVIAMMEEMLDKVCAESAPKHDEVVKVPGGGGDKQEGNKDMTDKSSQEKATISGELNIDIDQNLKDDENKEKLSKDVVKAPKGAAEKGEEEKQADLRVSRESLATNNTTDTGSDNDSSSSSSSGESSSSGSESSSSSSSGSDSSDSESDSSDSDSDSGGRKTKPESVKTKKEEETGSKETFQTQLLEGKQRPKGAGDIIPWMCLGAGEGIEGGWEWGFLRIRSQGVQMGPIVVAHFQGTSVAVQYVLVTPDHLELVQRCVWMLEECLSRFPQHYKCFYRLAHYYLNSKIPPRHDQVPTTAPGHAPHRASPLRLCIRALRSPEEQQLLQRCVEEPCNGDRQTRQLRVSYESVHDSADGVVEATERLQTAPGTSHPTQQDSRPLQVAASVSKKLLQRR</sequence>
<dbReference type="PANTHER" id="PTHR15502">
    <property type="entry name" value="CALCINEURIN-BINDING PROTEIN CABIN 1-RELATED"/>
    <property type="match status" value="1"/>
</dbReference>
<evidence type="ECO:0000256" key="2">
    <source>
        <dbReference type="ARBA" id="ARBA00023242"/>
    </source>
</evidence>
<evidence type="ECO:0000256" key="1">
    <source>
        <dbReference type="ARBA" id="ARBA00004123"/>
    </source>
</evidence>
<organism evidence="5">
    <name type="scientific">Timema cristinae</name>
    <name type="common">Walking stick</name>
    <dbReference type="NCBI Taxonomy" id="61476"/>
    <lineage>
        <taxon>Eukaryota</taxon>
        <taxon>Metazoa</taxon>
        <taxon>Ecdysozoa</taxon>
        <taxon>Arthropoda</taxon>
        <taxon>Hexapoda</taxon>
        <taxon>Insecta</taxon>
        <taxon>Pterygota</taxon>
        <taxon>Neoptera</taxon>
        <taxon>Polyneoptera</taxon>
        <taxon>Phasmatodea</taxon>
        <taxon>Timematodea</taxon>
        <taxon>Timematoidea</taxon>
        <taxon>Timematidae</taxon>
        <taxon>Timema</taxon>
    </lineage>
</organism>
<evidence type="ECO:0000256" key="4">
    <source>
        <dbReference type="SAM" id="MobiDB-lite"/>
    </source>
</evidence>
<feature type="region of interest" description="Disordered" evidence="4">
    <location>
        <begin position="1737"/>
        <end position="1768"/>
    </location>
</feature>
<keyword evidence="2" id="KW-0539">Nucleus</keyword>